<protein>
    <submittedName>
        <fullName evidence="1">Uncharacterized protein</fullName>
    </submittedName>
</protein>
<dbReference type="Proteomes" id="UP000034076">
    <property type="component" value="Unassembled WGS sequence"/>
</dbReference>
<name>A0A0M2NGV1_9FIRM</name>
<proteinExistence type="predicted"/>
<dbReference type="RefSeq" id="WP_046443070.1">
    <property type="nucleotide sequence ID" value="NZ_LAYJ01000078.1"/>
</dbReference>
<dbReference type="OrthoDB" id="370604at2"/>
<comment type="caution">
    <text evidence="1">The sequence shown here is derived from an EMBL/GenBank/DDBJ whole genome shotgun (WGS) entry which is preliminary data.</text>
</comment>
<dbReference type="STRING" id="270498.CHK_1176"/>
<gene>
    <name evidence="1" type="ORF">CHK_1176</name>
</gene>
<sequence>MKKELAFVTIDDTYYGGDQNWHTHKMMKLGGCSAVCACEQCIQLAKTYPHLRGLYPYDPEHVSRQDFLRFFETVYQFIHPGIGGLTSIDKFERMFMQYVKTTGISLALDKMDGFADAREAAGFVREAIDRGLPVMYLMLRHADKEFDEYEWHWFNLTGYETHEDGGMQVSFATWGTKCSFDFMRAWDTRRFWRGGMLRVSSGSLKK</sequence>
<keyword evidence="2" id="KW-1185">Reference proteome</keyword>
<evidence type="ECO:0000313" key="2">
    <source>
        <dbReference type="Proteomes" id="UP000034076"/>
    </source>
</evidence>
<accession>A0A0M2NGV1</accession>
<organism evidence="1 2">
    <name type="scientific">Christensenella hongkongensis</name>
    <dbReference type="NCBI Taxonomy" id="270498"/>
    <lineage>
        <taxon>Bacteria</taxon>
        <taxon>Bacillati</taxon>
        <taxon>Bacillota</taxon>
        <taxon>Clostridia</taxon>
        <taxon>Christensenellales</taxon>
        <taxon>Christensenellaceae</taxon>
        <taxon>Christensenella</taxon>
    </lineage>
</organism>
<dbReference type="EMBL" id="LAYJ01000078">
    <property type="protein sequence ID" value="KKI51388.1"/>
    <property type="molecule type" value="Genomic_DNA"/>
</dbReference>
<evidence type="ECO:0000313" key="1">
    <source>
        <dbReference type="EMBL" id="KKI51388.1"/>
    </source>
</evidence>
<dbReference type="AlphaFoldDB" id="A0A0M2NGV1"/>
<reference evidence="1 2" key="1">
    <citation type="submission" date="2015-04" db="EMBL/GenBank/DDBJ databases">
        <title>Draft genome sequence of bacteremic isolate Catabacter hongkongensis type strain HKU16T.</title>
        <authorList>
            <person name="Lau S.K."/>
            <person name="Teng J.L."/>
            <person name="Huang Y."/>
            <person name="Curreem S.O."/>
            <person name="Tsui S.K."/>
            <person name="Woo P.C."/>
        </authorList>
    </citation>
    <scope>NUCLEOTIDE SEQUENCE [LARGE SCALE GENOMIC DNA]</scope>
    <source>
        <strain evidence="1 2">HKU16</strain>
    </source>
</reference>